<sequence length="237" mass="27282">MGKVVELQYNLHFVQKPTSLESDYDSEKSMARLRELRKGFKAIQDLELLNLFKSEINFELSSNHFQNAQIGSLGEFVVDYDSPHSKDVILRRKCDSGEEVALSALLGPPNYEKDLIFVRDVFMKVCVKKPALSSILQFDCRAYQETDKTSQFEINNAYYLRSPASLGSSIYRGPLFSELDIKLQKAFKEYLIDKGIGGNLTNFLLHYLHTREQKQYMNWLKTGEAFLSKNESLNQHS</sequence>
<dbReference type="GO" id="GO:0005759">
    <property type="term" value="C:mitochondrial matrix"/>
    <property type="evidence" value="ECO:0007669"/>
    <property type="project" value="InterPro"/>
</dbReference>
<dbReference type="PANTHER" id="PTHR10826">
    <property type="entry name" value="COMPLEMENT COMPONENT 1"/>
    <property type="match status" value="1"/>
</dbReference>
<accession>A0A9D4XTD5</accession>
<reference evidence="1 2" key="1">
    <citation type="journal article" date="2022" name="Nat. Genet.">
        <title>Improved pea reference genome and pan-genome highlight genomic features and evolutionary characteristics.</title>
        <authorList>
            <person name="Yang T."/>
            <person name="Liu R."/>
            <person name="Luo Y."/>
            <person name="Hu S."/>
            <person name="Wang D."/>
            <person name="Wang C."/>
            <person name="Pandey M.K."/>
            <person name="Ge S."/>
            <person name="Xu Q."/>
            <person name="Li N."/>
            <person name="Li G."/>
            <person name="Huang Y."/>
            <person name="Saxena R.K."/>
            <person name="Ji Y."/>
            <person name="Li M."/>
            <person name="Yan X."/>
            <person name="He Y."/>
            <person name="Liu Y."/>
            <person name="Wang X."/>
            <person name="Xiang C."/>
            <person name="Varshney R.K."/>
            <person name="Ding H."/>
            <person name="Gao S."/>
            <person name="Zong X."/>
        </authorList>
    </citation>
    <scope>NUCLEOTIDE SEQUENCE [LARGE SCALE GENOMIC DNA]</scope>
    <source>
        <strain evidence="1 2">cv. Zhongwan 6</strain>
    </source>
</reference>
<comment type="caution">
    <text evidence="1">The sequence shown here is derived from an EMBL/GenBank/DDBJ whole genome shotgun (WGS) entry which is preliminary data.</text>
</comment>
<dbReference type="EMBL" id="JAMSHJ010000003">
    <property type="protein sequence ID" value="KAI5427138.1"/>
    <property type="molecule type" value="Genomic_DNA"/>
</dbReference>
<dbReference type="InterPro" id="IPR036561">
    <property type="entry name" value="MAM33_sf"/>
</dbReference>
<dbReference type="InterPro" id="IPR003428">
    <property type="entry name" value="MAM33"/>
</dbReference>
<dbReference type="Gramene" id="Psat03G0252800-T1">
    <property type="protein sequence ID" value="KAI5427138.1"/>
    <property type="gene ID" value="KIW84_032528"/>
</dbReference>
<evidence type="ECO:0000313" key="1">
    <source>
        <dbReference type="EMBL" id="KAI5427138.1"/>
    </source>
</evidence>
<organism evidence="1 2">
    <name type="scientific">Pisum sativum</name>
    <name type="common">Garden pea</name>
    <name type="synonym">Lathyrus oleraceus</name>
    <dbReference type="NCBI Taxonomy" id="3888"/>
    <lineage>
        <taxon>Eukaryota</taxon>
        <taxon>Viridiplantae</taxon>
        <taxon>Streptophyta</taxon>
        <taxon>Embryophyta</taxon>
        <taxon>Tracheophyta</taxon>
        <taxon>Spermatophyta</taxon>
        <taxon>Magnoliopsida</taxon>
        <taxon>eudicotyledons</taxon>
        <taxon>Gunneridae</taxon>
        <taxon>Pentapetalae</taxon>
        <taxon>rosids</taxon>
        <taxon>fabids</taxon>
        <taxon>Fabales</taxon>
        <taxon>Fabaceae</taxon>
        <taxon>Papilionoideae</taxon>
        <taxon>50 kb inversion clade</taxon>
        <taxon>NPAAA clade</taxon>
        <taxon>Hologalegina</taxon>
        <taxon>IRL clade</taxon>
        <taxon>Fabeae</taxon>
        <taxon>Lathyrus</taxon>
    </lineage>
</organism>
<gene>
    <name evidence="1" type="ORF">KIW84_032528</name>
</gene>
<dbReference type="Proteomes" id="UP001058974">
    <property type="component" value="Chromosome 3"/>
</dbReference>
<dbReference type="Gene3D" id="3.10.280.10">
    <property type="entry name" value="Mitochondrial glycoprotein"/>
    <property type="match status" value="1"/>
</dbReference>
<dbReference type="AlphaFoldDB" id="A0A9D4XTD5"/>
<dbReference type="FunFam" id="3.10.280.10:FF:000006">
    <property type="entry name" value="Mitochondrial glycoprotein, expressed"/>
    <property type="match status" value="1"/>
</dbReference>
<evidence type="ECO:0000313" key="2">
    <source>
        <dbReference type="Proteomes" id="UP001058974"/>
    </source>
</evidence>
<dbReference type="SUPFAM" id="SSF54529">
    <property type="entry name" value="Mitochondrial glycoprotein MAM33-like"/>
    <property type="match status" value="1"/>
</dbReference>
<proteinExistence type="predicted"/>
<dbReference type="Pfam" id="PF02330">
    <property type="entry name" value="MAM33"/>
    <property type="match status" value="1"/>
</dbReference>
<dbReference type="PANTHER" id="PTHR10826:SF1">
    <property type="entry name" value="COMPLEMENT COMPONENT 1 Q SUBCOMPONENT-BINDING PROTEIN, MITOCHONDRIAL"/>
    <property type="match status" value="1"/>
</dbReference>
<protein>
    <recommendedName>
        <fullName evidence="3">Mitochondrial glycoprotein</fullName>
    </recommendedName>
</protein>
<evidence type="ECO:0008006" key="3">
    <source>
        <dbReference type="Google" id="ProtNLM"/>
    </source>
</evidence>
<name>A0A9D4XTD5_PEA</name>
<keyword evidence="2" id="KW-1185">Reference proteome</keyword>